<dbReference type="AlphaFoldDB" id="A0A239Z637"/>
<reference evidence="2 3" key="1">
    <citation type="submission" date="2017-06" db="EMBL/GenBank/DDBJ databases">
        <authorList>
            <consortium name="Pathogen Informatics"/>
        </authorList>
    </citation>
    <scope>NUCLEOTIDE SEQUENCE [LARGE SCALE GENOMIC DNA]</scope>
    <source>
        <strain evidence="2 3">NCTC13015</strain>
    </source>
</reference>
<protein>
    <submittedName>
        <fullName evidence="2">Uncharacterized protein</fullName>
    </submittedName>
</protein>
<sequence length="200" mass="21084">MRILPALSLVAIPCLILSGCSGDTESQEQPATITVTQTTVQSNSPDATDQPAPSEQQTEPQEETQEEAPASPAPNAGYTINPGQIGGDCGTTADGMTLSAADATSCEFAGAMYEAGINAEYRWRQLSPDRNGAYGAELTVASPITKETYEISCAIGSDQRYLGCGVYDDNSVHVSVGPVTDYGGWTSRLNIVEYQPQPPQ</sequence>
<evidence type="ECO:0000313" key="2">
    <source>
        <dbReference type="EMBL" id="SNV66542.1"/>
    </source>
</evidence>
<proteinExistence type="predicted"/>
<accession>A0A239Z637</accession>
<dbReference type="Proteomes" id="UP000215374">
    <property type="component" value="Chromosome 1"/>
</dbReference>
<feature type="region of interest" description="Disordered" evidence="1">
    <location>
        <begin position="36"/>
        <end position="84"/>
    </location>
</feature>
<evidence type="ECO:0000313" key="3">
    <source>
        <dbReference type="Proteomes" id="UP000215374"/>
    </source>
</evidence>
<dbReference type="EMBL" id="LT906467">
    <property type="protein sequence ID" value="SNV66542.1"/>
    <property type="molecule type" value="Genomic_DNA"/>
</dbReference>
<gene>
    <name evidence="2" type="ORF">SAMEA4535761_01021</name>
</gene>
<dbReference type="PROSITE" id="PS51257">
    <property type="entry name" value="PROKAR_LIPOPROTEIN"/>
    <property type="match status" value="1"/>
</dbReference>
<organism evidence="2 3">
    <name type="scientific">Corynebacterium imitans</name>
    <dbReference type="NCBI Taxonomy" id="156978"/>
    <lineage>
        <taxon>Bacteria</taxon>
        <taxon>Bacillati</taxon>
        <taxon>Actinomycetota</taxon>
        <taxon>Actinomycetes</taxon>
        <taxon>Mycobacteriales</taxon>
        <taxon>Corynebacteriaceae</taxon>
        <taxon>Corynebacterium</taxon>
    </lineage>
</organism>
<evidence type="ECO:0000256" key="1">
    <source>
        <dbReference type="SAM" id="MobiDB-lite"/>
    </source>
</evidence>
<feature type="compositionally biased region" description="Low complexity" evidence="1">
    <location>
        <begin position="50"/>
        <end position="59"/>
    </location>
</feature>
<name>A0A239Z637_9CORY</name>
<feature type="compositionally biased region" description="Polar residues" evidence="1">
    <location>
        <begin position="36"/>
        <end position="47"/>
    </location>
</feature>